<dbReference type="EMBL" id="QXGC01000805">
    <property type="protein sequence ID" value="KAE9220380.1"/>
    <property type="molecule type" value="Genomic_DNA"/>
</dbReference>
<dbReference type="Proteomes" id="UP000440367">
    <property type="component" value="Unassembled WGS sequence"/>
</dbReference>
<protein>
    <recommendedName>
        <fullName evidence="19">CCHC-type domain-containing protein</fullName>
    </recommendedName>
</protein>
<dbReference type="EMBL" id="QXFX01000063">
    <property type="protein sequence ID" value="KAE9134736.1"/>
    <property type="molecule type" value="Genomic_DNA"/>
</dbReference>
<dbReference type="EMBL" id="QXGE01000711">
    <property type="protein sequence ID" value="KAE9305355.1"/>
    <property type="molecule type" value="Genomic_DNA"/>
</dbReference>
<dbReference type="OrthoDB" id="7920740at2759"/>
<accession>A0A6A3YZW5</accession>
<dbReference type="AlphaFoldDB" id="A0A6A3YZW5"/>
<dbReference type="Proteomes" id="UP000429523">
    <property type="component" value="Unassembled WGS sequence"/>
</dbReference>
<evidence type="ECO:0000313" key="10">
    <source>
        <dbReference type="Proteomes" id="UP000429523"/>
    </source>
</evidence>
<dbReference type="Proteomes" id="UP000437068">
    <property type="component" value="Unassembled WGS sequence"/>
</dbReference>
<evidence type="ECO:0000313" key="15">
    <source>
        <dbReference type="Proteomes" id="UP000441208"/>
    </source>
</evidence>
<dbReference type="Proteomes" id="UP000476176">
    <property type="component" value="Unassembled WGS sequence"/>
</dbReference>
<evidence type="ECO:0000313" key="9">
    <source>
        <dbReference type="EMBL" id="KAE9305355.1"/>
    </source>
</evidence>
<keyword evidence="11" id="KW-1185">Reference proteome</keyword>
<evidence type="ECO:0000313" key="11">
    <source>
        <dbReference type="Proteomes" id="UP000433483"/>
    </source>
</evidence>
<dbReference type="EMBL" id="QXGD01000747">
    <property type="protein sequence ID" value="KAE9226215.1"/>
    <property type="molecule type" value="Genomic_DNA"/>
</dbReference>
<evidence type="ECO:0000313" key="4">
    <source>
        <dbReference type="EMBL" id="KAE9134736.1"/>
    </source>
</evidence>
<dbReference type="EMBL" id="QXFW01000163">
    <property type="protein sequence ID" value="KAE9022390.1"/>
    <property type="molecule type" value="Genomic_DNA"/>
</dbReference>
<evidence type="ECO:0000313" key="1">
    <source>
        <dbReference type="EMBL" id="KAE8947503.1"/>
    </source>
</evidence>
<evidence type="ECO:0000313" key="6">
    <source>
        <dbReference type="EMBL" id="KAE9191592.1"/>
    </source>
</evidence>
<evidence type="ECO:0000313" key="13">
    <source>
        <dbReference type="Proteomes" id="UP000440367"/>
    </source>
</evidence>
<evidence type="ECO:0000313" key="7">
    <source>
        <dbReference type="EMBL" id="KAE9220380.1"/>
    </source>
</evidence>
<reference evidence="10 11" key="1">
    <citation type="submission" date="2018-08" db="EMBL/GenBank/DDBJ databases">
        <title>Genomic investigation of the strawberry pathogen Phytophthora fragariae indicates pathogenicity is determined by transcriptional variation in three key races.</title>
        <authorList>
            <person name="Adams T.M."/>
            <person name="Armitage A.D."/>
            <person name="Sobczyk M.K."/>
            <person name="Bates H.J."/>
            <person name="Dunwell J.M."/>
            <person name="Nellist C.F."/>
            <person name="Harrison R.J."/>
        </authorList>
    </citation>
    <scope>NUCLEOTIDE SEQUENCE [LARGE SCALE GENOMIC DNA]</scope>
    <source>
        <strain evidence="9 12">A4</strain>
        <strain evidence="8 13">BC-1</strain>
        <strain evidence="7 17">BC-23</strain>
        <strain evidence="6 11">NOV-27</strain>
        <strain evidence="5 14">NOV-5</strain>
        <strain evidence="3 15">NOV-71</strain>
        <strain evidence="1 10">NOV-9</strain>
        <strain evidence="4 18">ONT-3</strain>
        <strain evidence="2 16">SCRP245</strain>
    </source>
</reference>
<evidence type="ECO:0000313" key="14">
    <source>
        <dbReference type="Proteomes" id="UP000440732"/>
    </source>
</evidence>
<sequence>MTLAYAIQSLSGVDASDESSSAQQKAFVAKKSYEKRRFNGKFFYCEKTGHKETECRKKKVNEDRGQVARETSDYAFTALSAIDIPEWRVDSGASSHITSIRDKLVSVKELKTPVRITIAEARRSRQLQWAPSG</sequence>
<evidence type="ECO:0000313" key="5">
    <source>
        <dbReference type="EMBL" id="KAE9150858.1"/>
    </source>
</evidence>
<dbReference type="EMBL" id="QXGB01001391">
    <property type="protein sequence ID" value="KAE9191592.1"/>
    <property type="molecule type" value="Genomic_DNA"/>
</dbReference>
<dbReference type="Proteomes" id="UP000440732">
    <property type="component" value="Unassembled WGS sequence"/>
</dbReference>
<dbReference type="Proteomes" id="UP000488956">
    <property type="component" value="Unassembled WGS sequence"/>
</dbReference>
<dbReference type="Proteomes" id="UP000460718">
    <property type="component" value="Unassembled WGS sequence"/>
</dbReference>
<gene>
    <name evidence="9" type="ORF">PF001_g12634</name>
    <name evidence="8" type="ORF">PF002_g14183</name>
    <name evidence="7" type="ORF">PF004_g13356</name>
    <name evidence="6" type="ORF">PF005_g18779</name>
    <name evidence="5" type="ORF">PF006_g4789</name>
    <name evidence="3" type="ORF">PF007_g21928</name>
    <name evidence="1" type="ORF">PF009_g2852</name>
    <name evidence="4" type="ORF">PF010_g2362</name>
    <name evidence="2" type="ORF">PF011_g4484</name>
</gene>
<proteinExistence type="predicted"/>
<evidence type="ECO:0000313" key="2">
    <source>
        <dbReference type="EMBL" id="KAE9022390.1"/>
    </source>
</evidence>
<dbReference type="EMBL" id="QXGF01000078">
    <property type="protein sequence ID" value="KAE8947503.1"/>
    <property type="molecule type" value="Genomic_DNA"/>
</dbReference>
<evidence type="ECO:0000313" key="8">
    <source>
        <dbReference type="EMBL" id="KAE9226215.1"/>
    </source>
</evidence>
<evidence type="ECO:0008006" key="19">
    <source>
        <dbReference type="Google" id="ProtNLM"/>
    </source>
</evidence>
<comment type="caution">
    <text evidence="8">The sequence shown here is derived from an EMBL/GenBank/DDBJ whole genome shotgun (WGS) entry which is preliminary data.</text>
</comment>
<dbReference type="Proteomes" id="UP000441208">
    <property type="component" value="Unassembled WGS sequence"/>
</dbReference>
<dbReference type="EMBL" id="QXGA01000170">
    <property type="protein sequence ID" value="KAE9150858.1"/>
    <property type="molecule type" value="Genomic_DNA"/>
</dbReference>
<evidence type="ECO:0000313" key="18">
    <source>
        <dbReference type="Proteomes" id="UP000488956"/>
    </source>
</evidence>
<dbReference type="EMBL" id="QXFZ01001902">
    <property type="protein sequence ID" value="KAE9083370.1"/>
    <property type="molecule type" value="Genomic_DNA"/>
</dbReference>
<evidence type="ECO:0000313" key="3">
    <source>
        <dbReference type="EMBL" id="KAE9083370.1"/>
    </source>
</evidence>
<dbReference type="Proteomes" id="UP000433483">
    <property type="component" value="Unassembled WGS sequence"/>
</dbReference>
<evidence type="ECO:0000313" key="12">
    <source>
        <dbReference type="Proteomes" id="UP000437068"/>
    </source>
</evidence>
<evidence type="ECO:0000313" key="17">
    <source>
        <dbReference type="Proteomes" id="UP000476176"/>
    </source>
</evidence>
<name>A0A6A3YZW5_9STRA</name>
<evidence type="ECO:0000313" key="16">
    <source>
        <dbReference type="Proteomes" id="UP000460718"/>
    </source>
</evidence>
<organism evidence="8 13">
    <name type="scientific">Phytophthora fragariae</name>
    <dbReference type="NCBI Taxonomy" id="53985"/>
    <lineage>
        <taxon>Eukaryota</taxon>
        <taxon>Sar</taxon>
        <taxon>Stramenopiles</taxon>
        <taxon>Oomycota</taxon>
        <taxon>Peronosporomycetes</taxon>
        <taxon>Peronosporales</taxon>
        <taxon>Peronosporaceae</taxon>
        <taxon>Phytophthora</taxon>
    </lineage>
</organism>